<dbReference type="Pfam" id="PF02517">
    <property type="entry name" value="Rce1-like"/>
    <property type="match status" value="1"/>
</dbReference>
<gene>
    <name evidence="3" type="ORF">PGH26_13730</name>
</gene>
<reference evidence="3 4" key="1">
    <citation type="submission" date="2023-01" db="EMBL/GenBank/DDBJ databases">
        <title>Sporosarcina sp. nov., isolated from Korean tranditional fermented seafood 'Jeotgal'.</title>
        <authorList>
            <person name="Yang A.-I."/>
        </authorList>
    </citation>
    <scope>NUCLEOTIDE SEQUENCE [LARGE SCALE GENOMIC DNA]</scope>
    <source>
        <strain evidence="3 4">B2O-1</strain>
    </source>
</reference>
<dbReference type="EMBL" id="CP116341">
    <property type="protein sequence ID" value="WOV83925.1"/>
    <property type="molecule type" value="Genomic_DNA"/>
</dbReference>
<evidence type="ECO:0000313" key="4">
    <source>
        <dbReference type="Proteomes" id="UP001303532"/>
    </source>
</evidence>
<feature type="domain" description="CAAX prenyl protease 2/Lysostaphin resistance protein A-like" evidence="2">
    <location>
        <begin position="136"/>
        <end position="221"/>
    </location>
</feature>
<dbReference type="Proteomes" id="UP001303532">
    <property type="component" value="Chromosome"/>
</dbReference>
<evidence type="ECO:0000313" key="3">
    <source>
        <dbReference type="EMBL" id="WOV83925.1"/>
    </source>
</evidence>
<protein>
    <submittedName>
        <fullName evidence="3">Type II CAAX endopeptidase family protein</fullName>
    </submittedName>
</protein>
<feature type="transmembrane region" description="Helical" evidence="1">
    <location>
        <begin position="162"/>
        <end position="182"/>
    </location>
</feature>
<dbReference type="PANTHER" id="PTHR36435">
    <property type="entry name" value="SLR1288 PROTEIN"/>
    <property type="match status" value="1"/>
</dbReference>
<feature type="transmembrane region" description="Helical" evidence="1">
    <location>
        <begin position="131"/>
        <end position="150"/>
    </location>
</feature>
<dbReference type="InterPro" id="IPR052710">
    <property type="entry name" value="CAAX_protease"/>
</dbReference>
<organism evidence="3 4">
    <name type="scientific">Sporosarcina jeotgali</name>
    <dbReference type="NCBI Taxonomy" id="3020056"/>
    <lineage>
        <taxon>Bacteria</taxon>
        <taxon>Bacillati</taxon>
        <taxon>Bacillota</taxon>
        <taxon>Bacilli</taxon>
        <taxon>Bacillales</taxon>
        <taxon>Caryophanaceae</taxon>
        <taxon>Sporosarcina</taxon>
    </lineage>
</organism>
<sequence>MKQKTMKPWMLYLIILLLYIAMQFASLPISKGMIAFFTANGYELQAAKYNGFAWGLFVTNILAIIAIFLVTQSDKKFWTVFKGKKESIWKSVVWGILGFFLALGGQMIAGYIERAIGITEGSASTAQLTEIAAVAPILIICIVLFAPILEETVFRRVLFGGIYTKTNFWIATIVSALIFAAVHNELEHILTYLMPGLVFSYVYYRSKRIWTPMISHMLMNGFVMIVMLNHDKILELQKLQQSIITFFHFF</sequence>
<dbReference type="InterPro" id="IPR003675">
    <property type="entry name" value="Rce1/LyrA-like_dom"/>
</dbReference>
<feature type="transmembrane region" description="Helical" evidence="1">
    <location>
        <begin position="49"/>
        <end position="71"/>
    </location>
</feature>
<keyword evidence="1" id="KW-1133">Transmembrane helix</keyword>
<keyword evidence="1" id="KW-0472">Membrane</keyword>
<keyword evidence="4" id="KW-1185">Reference proteome</keyword>
<keyword evidence="1" id="KW-0812">Transmembrane</keyword>
<proteinExistence type="predicted"/>
<feature type="transmembrane region" description="Helical" evidence="1">
    <location>
        <begin position="188"/>
        <end position="204"/>
    </location>
</feature>
<feature type="transmembrane region" description="Helical" evidence="1">
    <location>
        <begin position="9"/>
        <end position="29"/>
    </location>
</feature>
<dbReference type="PANTHER" id="PTHR36435:SF6">
    <property type="entry name" value="ABORTIVE INFECTION PROTEIN"/>
    <property type="match status" value="1"/>
</dbReference>
<dbReference type="RefSeq" id="WP_323691612.1">
    <property type="nucleotide sequence ID" value="NZ_CP116341.1"/>
</dbReference>
<name>A0ABZ0KUI1_9BACL</name>
<feature type="transmembrane region" description="Helical" evidence="1">
    <location>
        <begin position="92"/>
        <end position="111"/>
    </location>
</feature>
<accession>A0ABZ0KUI1</accession>
<evidence type="ECO:0000259" key="2">
    <source>
        <dbReference type="Pfam" id="PF02517"/>
    </source>
</evidence>
<evidence type="ECO:0000256" key="1">
    <source>
        <dbReference type="SAM" id="Phobius"/>
    </source>
</evidence>